<proteinExistence type="predicted"/>
<reference evidence="1" key="2">
    <citation type="submission" date="2021-04" db="EMBL/GenBank/DDBJ databases">
        <authorList>
            <person name="Gilroy R."/>
        </authorList>
    </citation>
    <scope>NUCLEOTIDE SEQUENCE</scope>
    <source>
        <strain evidence="1">CHK188-5543</strain>
    </source>
</reference>
<gene>
    <name evidence="1" type="ORF">H9736_00155</name>
</gene>
<evidence type="ECO:0000313" key="2">
    <source>
        <dbReference type="Proteomes" id="UP000886800"/>
    </source>
</evidence>
<reference evidence="1" key="1">
    <citation type="journal article" date="2021" name="PeerJ">
        <title>Extensive microbial diversity within the chicken gut microbiome revealed by metagenomics and culture.</title>
        <authorList>
            <person name="Gilroy R."/>
            <person name="Ravi A."/>
            <person name="Getino M."/>
            <person name="Pursley I."/>
            <person name="Horton D.L."/>
            <person name="Alikhan N.F."/>
            <person name="Baker D."/>
            <person name="Gharbi K."/>
            <person name="Hall N."/>
            <person name="Watson M."/>
            <person name="Adriaenssens E.M."/>
            <person name="Foster-Nyarko E."/>
            <person name="Jarju S."/>
            <person name="Secka A."/>
            <person name="Antonio M."/>
            <person name="Oren A."/>
            <person name="Chaudhuri R.R."/>
            <person name="La Ragione R."/>
            <person name="Hildebrand F."/>
            <person name="Pallen M.J."/>
        </authorList>
    </citation>
    <scope>NUCLEOTIDE SEQUENCE</scope>
    <source>
        <strain evidence="1">CHK188-5543</strain>
    </source>
</reference>
<name>A0A9D1WPA6_9FIRM</name>
<comment type="caution">
    <text evidence="1">The sequence shown here is derived from an EMBL/GenBank/DDBJ whole genome shotgun (WGS) entry which is preliminary data.</text>
</comment>
<dbReference type="EMBL" id="DXES01000003">
    <property type="protein sequence ID" value="HIX64638.1"/>
    <property type="molecule type" value="Genomic_DNA"/>
</dbReference>
<accession>A0A9D1WPA6</accession>
<evidence type="ECO:0000313" key="1">
    <source>
        <dbReference type="EMBL" id="HIX64638.1"/>
    </source>
</evidence>
<dbReference type="AlphaFoldDB" id="A0A9D1WPA6"/>
<sequence>MTLAQFKRMKPKYKFRLIMVCVIGFLLFLGLLKLLALGIGLIRVQMNTSQLPAATAANVLEKPNMNQILEIMDQPDAKEVLVESSRMTVNDLGRVTGLEMHLLNLVSSSNAELWTLTADEEGATLRRDEVLYENLSSRKLRMMDFQTYYPGLSRVSSAPVVDWLRANFPVGETGLYTFTDNFGDNVNPDFNSYLERGLPGIWVPKTGQVSVIQEGYQRILKCAPTVMSVQTLENQKQLFFTKTALSQPEEVLVVLFEAANY</sequence>
<protein>
    <submittedName>
        <fullName evidence="1">Uncharacterized protein</fullName>
    </submittedName>
</protein>
<organism evidence="1 2">
    <name type="scientific">Candidatus Anaerotruncus excrementipullorum</name>
    <dbReference type="NCBI Taxonomy" id="2838465"/>
    <lineage>
        <taxon>Bacteria</taxon>
        <taxon>Bacillati</taxon>
        <taxon>Bacillota</taxon>
        <taxon>Clostridia</taxon>
        <taxon>Eubacteriales</taxon>
        <taxon>Oscillospiraceae</taxon>
        <taxon>Anaerotruncus</taxon>
    </lineage>
</organism>
<dbReference type="Proteomes" id="UP000886800">
    <property type="component" value="Unassembled WGS sequence"/>
</dbReference>